<dbReference type="PROSITE" id="PS50059">
    <property type="entry name" value="FKBP_PPIASE"/>
    <property type="match status" value="1"/>
</dbReference>
<organism evidence="9 10">
    <name type="scientific">Luteimicrobium subarcticum</name>
    <dbReference type="NCBI Taxonomy" id="620910"/>
    <lineage>
        <taxon>Bacteria</taxon>
        <taxon>Bacillati</taxon>
        <taxon>Actinomycetota</taxon>
        <taxon>Actinomycetes</taxon>
        <taxon>Micrococcales</taxon>
        <taxon>Luteimicrobium</taxon>
    </lineage>
</organism>
<evidence type="ECO:0000256" key="4">
    <source>
        <dbReference type="ARBA" id="ARBA00023110"/>
    </source>
</evidence>
<dbReference type="AlphaFoldDB" id="A0A2M8W3K1"/>
<keyword evidence="10" id="KW-1185">Reference proteome</keyword>
<dbReference type="InterPro" id="IPR046357">
    <property type="entry name" value="PPIase_dom_sf"/>
</dbReference>
<sequence>MTATVALTVVGALALAGCEADRRAAEGTAPNVTQDDVVVSGTAWLPPQLSYAAPLTVTGSRRETVWQGLGPTVHDGDVVVLDTYAEDGRTRKVVSNTWAAAPRPVRVSQRTLGSELRTLVVGKPSGSRYLDVAQSDGVPLVSTVDVLPGRAVGDTVPQDPDVPQVKRADDGTPTVTIPKKAKAGDDLTVLPLIKGSGPQIEAGQLVTVQYTGVVWSTGKTFASTWGDDQLPANVRIGVGDVIEGWDQGLLQVPVGSEVLLVVPPSLGYQDTASKLADQTLVYVVDILDAHDPGIGPEPGSTVSPTPAPTAGGATSKGASAP</sequence>
<evidence type="ECO:0000256" key="7">
    <source>
        <dbReference type="SAM" id="MobiDB-lite"/>
    </source>
</evidence>
<comment type="similarity">
    <text evidence="2">Belongs to the FKBP-type PPIase family.</text>
</comment>
<accession>A0A2M8W3K1</accession>
<evidence type="ECO:0000256" key="3">
    <source>
        <dbReference type="ARBA" id="ARBA00013194"/>
    </source>
</evidence>
<evidence type="ECO:0000259" key="8">
    <source>
        <dbReference type="PROSITE" id="PS50059"/>
    </source>
</evidence>
<evidence type="ECO:0000313" key="9">
    <source>
        <dbReference type="EMBL" id="PJI85480.1"/>
    </source>
</evidence>
<protein>
    <recommendedName>
        <fullName evidence="3 6">peptidylprolyl isomerase</fullName>
        <ecNumber evidence="3 6">5.2.1.8</ecNumber>
    </recommendedName>
</protein>
<dbReference type="Pfam" id="PF00254">
    <property type="entry name" value="FKBP_C"/>
    <property type="match status" value="1"/>
</dbReference>
<dbReference type="EMBL" id="PGTZ01000012">
    <property type="protein sequence ID" value="PJI85480.1"/>
    <property type="molecule type" value="Genomic_DNA"/>
</dbReference>
<feature type="region of interest" description="Disordered" evidence="7">
    <location>
        <begin position="293"/>
        <end position="321"/>
    </location>
</feature>
<proteinExistence type="inferred from homology"/>
<dbReference type="Gene3D" id="3.10.50.40">
    <property type="match status" value="1"/>
</dbReference>
<evidence type="ECO:0000256" key="6">
    <source>
        <dbReference type="PROSITE-ProRule" id="PRU00277"/>
    </source>
</evidence>
<feature type="domain" description="PPIase FKBP-type" evidence="8">
    <location>
        <begin position="203"/>
        <end position="290"/>
    </location>
</feature>
<dbReference type="Proteomes" id="UP000231586">
    <property type="component" value="Unassembled WGS sequence"/>
</dbReference>
<reference evidence="9 10" key="1">
    <citation type="submission" date="2017-11" db="EMBL/GenBank/DDBJ databases">
        <title>Genomic Encyclopedia of Archaeal and Bacterial Type Strains, Phase II (KMG-II): From Individual Species to Whole Genera.</title>
        <authorList>
            <person name="Goeker M."/>
        </authorList>
    </citation>
    <scope>NUCLEOTIDE SEQUENCE [LARGE SCALE GENOMIC DNA]</scope>
    <source>
        <strain evidence="9 10">DSM 22413</strain>
    </source>
</reference>
<dbReference type="EC" id="5.2.1.8" evidence="3 6"/>
<name>A0A2M8W3K1_9MICO</name>
<evidence type="ECO:0000256" key="2">
    <source>
        <dbReference type="ARBA" id="ARBA00006577"/>
    </source>
</evidence>
<gene>
    <name evidence="9" type="ORF">CLV34_2993</name>
</gene>
<comment type="caution">
    <text evidence="9">The sequence shown here is derived from an EMBL/GenBank/DDBJ whole genome shotgun (WGS) entry which is preliminary data.</text>
</comment>
<comment type="catalytic activity">
    <reaction evidence="1 6">
        <text>[protein]-peptidylproline (omega=180) = [protein]-peptidylproline (omega=0)</text>
        <dbReference type="Rhea" id="RHEA:16237"/>
        <dbReference type="Rhea" id="RHEA-COMP:10747"/>
        <dbReference type="Rhea" id="RHEA-COMP:10748"/>
        <dbReference type="ChEBI" id="CHEBI:83833"/>
        <dbReference type="ChEBI" id="CHEBI:83834"/>
        <dbReference type="EC" id="5.2.1.8"/>
    </reaction>
</comment>
<dbReference type="PANTHER" id="PTHR43811:SF19">
    <property type="entry name" value="39 KDA FK506-BINDING NUCLEAR PROTEIN"/>
    <property type="match status" value="1"/>
</dbReference>
<feature type="compositionally biased region" description="Low complexity" evidence="7">
    <location>
        <begin position="298"/>
        <end position="321"/>
    </location>
</feature>
<evidence type="ECO:0000256" key="5">
    <source>
        <dbReference type="ARBA" id="ARBA00023235"/>
    </source>
</evidence>
<dbReference type="GO" id="GO:0003755">
    <property type="term" value="F:peptidyl-prolyl cis-trans isomerase activity"/>
    <property type="evidence" value="ECO:0007669"/>
    <property type="project" value="UniProtKB-KW"/>
</dbReference>
<dbReference type="InterPro" id="IPR001179">
    <property type="entry name" value="PPIase_FKBP_dom"/>
</dbReference>
<keyword evidence="4 6" id="KW-0697">Rotamase</keyword>
<dbReference type="PANTHER" id="PTHR43811">
    <property type="entry name" value="FKBP-TYPE PEPTIDYL-PROLYL CIS-TRANS ISOMERASE FKPA"/>
    <property type="match status" value="1"/>
</dbReference>
<evidence type="ECO:0000313" key="10">
    <source>
        <dbReference type="Proteomes" id="UP000231586"/>
    </source>
</evidence>
<evidence type="ECO:0000256" key="1">
    <source>
        <dbReference type="ARBA" id="ARBA00000971"/>
    </source>
</evidence>
<dbReference type="SUPFAM" id="SSF54534">
    <property type="entry name" value="FKBP-like"/>
    <property type="match status" value="1"/>
</dbReference>
<keyword evidence="5 6" id="KW-0413">Isomerase</keyword>